<comment type="caution">
    <text evidence="1">The sequence shown here is derived from an EMBL/GenBank/DDBJ whole genome shotgun (WGS) entry which is preliminary data.</text>
</comment>
<keyword evidence="2" id="KW-1185">Reference proteome</keyword>
<sequence>MNDYDPPYAIARTTTEAMLYLDLTACQDCGSDQAAWQYDIHDAALRYVGTCAGCGAEREYLFSPPYQGLLDEVATFGGPEPSELVDAGQWLAVADWIAGEVAADDRSEAARAVMAYARQAVQEVLKFVPPAGDSVPAEAFWTDAGQAERDRDPGRFRRERLLAVRDSYSD</sequence>
<dbReference type="AlphaFoldDB" id="A0A4R0H579"/>
<name>A0A4R0H579_9ACTN</name>
<dbReference type="RefSeq" id="WP_131340826.1">
    <property type="nucleotide sequence ID" value="NZ_SJJZ01000003.1"/>
</dbReference>
<gene>
    <name evidence="1" type="ORF">E0H45_23190</name>
</gene>
<accession>A0A4R0H579</accession>
<protein>
    <submittedName>
        <fullName evidence="1">Uncharacterized protein</fullName>
    </submittedName>
</protein>
<dbReference type="EMBL" id="SJJZ01000003">
    <property type="protein sequence ID" value="TCC04983.1"/>
    <property type="molecule type" value="Genomic_DNA"/>
</dbReference>
<dbReference type="Proteomes" id="UP000292346">
    <property type="component" value="Unassembled WGS sequence"/>
</dbReference>
<organism evidence="1 2">
    <name type="scientific">Kribbella soli</name>
    <dbReference type="NCBI Taxonomy" id="1124743"/>
    <lineage>
        <taxon>Bacteria</taxon>
        <taxon>Bacillati</taxon>
        <taxon>Actinomycetota</taxon>
        <taxon>Actinomycetes</taxon>
        <taxon>Propionibacteriales</taxon>
        <taxon>Kribbellaceae</taxon>
        <taxon>Kribbella</taxon>
    </lineage>
</organism>
<reference evidence="1 2" key="1">
    <citation type="submission" date="2019-02" db="EMBL/GenBank/DDBJ databases">
        <title>Kribbella capetownensis sp. nov. and Kribbella speibonae sp. nov., isolated from soil.</title>
        <authorList>
            <person name="Curtis S.M."/>
            <person name="Norton I."/>
            <person name="Everest G.J."/>
            <person name="Meyers P.R."/>
        </authorList>
    </citation>
    <scope>NUCLEOTIDE SEQUENCE [LARGE SCALE GENOMIC DNA]</scope>
    <source>
        <strain evidence="1 2">KCTC 29219</strain>
    </source>
</reference>
<proteinExistence type="predicted"/>
<evidence type="ECO:0000313" key="1">
    <source>
        <dbReference type="EMBL" id="TCC04983.1"/>
    </source>
</evidence>
<evidence type="ECO:0000313" key="2">
    <source>
        <dbReference type="Proteomes" id="UP000292346"/>
    </source>
</evidence>
<dbReference type="OrthoDB" id="4276070at2"/>